<feature type="chain" id="PRO_5046745343" description="Lipoprotein" evidence="2">
    <location>
        <begin position="22"/>
        <end position="193"/>
    </location>
</feature>
<keyword evidence="1" id="KW-0175">Coiled coil</keyword>
<feature type="signal peptide" evidence="2">
    <location>
        <begin position="1"/>
        <end position="21"/>
    </location>
</feature>
<dbReference type="EMBL" id="JAUSWG010000001">
    <property type="protein sequence ID" value="MDQ0555322.1"/>
    <property type="molecule type" value="Genomic_DNA"/>
</dbReference>
<evidence type="ECO:0000313" key="4">
    <source>
        <dbReference type="Proteomes" id="UP001232584"/>
    </source>
</evidence>
<evidence type="ECO:0000313" key="3">
    <source>
        <dbReference type="EMBL" id="MDQ0555322.1"/>
    </source>
</evidence>
<accession>A0ABU0MWP6</accession>
<dbReference type="PROSITE" id="PS51257">
    <property type="entry name" value="PROKAR_LIPOPROTEIN"/>
    <property type="match status" value="1"/>
</dbReference>
<feature type="coiled-coil region" evidence="1">
    <location>
        <begin position="88"/>
        <end position="115"/>
    </location>
</feature>
<keyword evidence="2" id="KW-0732">Signal</keyword>
<name>A0ABU0MWP6_9FIRM</name>
<reference evidence="3 4" key="1">
    <citation type="submission" date="2023-07" db="EMBL/GenBank/DDBJ databases">
        <title>Genomic Encyclopedia of Type Strains, Phase IV (KMG-IV): sequencing the most valuable type-strain genomes for metagenomic binning, comparative biology and taxonomic classification.</title>
        <authorList>
            <person name="Goeker M."/>
        </authorList>
    </citation>
    <scope>NUCLEOTIDE SEQUENCE [LARGE SCALE GENOMIC DNA]</scope>
    <source>
        <strain evidence="3 4">DSM 15049</strain>
    </source>
</reference>
<keyword evidence="4" id="KW-1185">Reference proteome</keyword>
<proteinExistence type="predicted"/>
<protein>
    <recommendedName>
        <fullName evidence="5">Lipoprotein</fullName>
    </recommendedName>
</protein>
<dbReference type="Proteomes" id="UP001232584">
    <property type="component" value="Unassembled WGS sequence"/>
</dbReference>
<evidence type="ECO:0000256" key="1">
    <source>
        <dbReference type="SAM" id="Coils"/>
    </source>
</evidence>
<evidence type="ECO:0000256" key="2">
    <source>
        <dbReference type="SAM" id="SignalP"/>
    </source>
</evidence>
<evidence type="ECO:0008006" key="5">
    <source>
        <dbReference type="Google" id="ProtNLM"/>
    </source>
</evidence>
<organism evidence="3 4">
    <name type="scientific">Paraclostridium ghonii</name>
    <dbReference type="NCBI Taxonomy" id="29358"/>
    <lineage>
        <taxon>Bacteria</taxon>
        <taxon>Bacillati</taxon>
        <taxon>Bacillota</taxon>
        <taxon>Clostridia</taxon>
        <taxon>Peptostreptococcales</taxon>
        <taxon>Peptostreptococcaceae</taxon>
        <taxon>Paraclostridium</taxon>
    </lineage>
</organism>
<dbReference type="RefSeq" id="WP_307502263.1">
    <property type="nucleotide sequence ID" value="NZ_BAAACE010000026.1"/>
</dbReference>
<comment type="caution">
    <text evidence="3">The sequence shown here is derived from an EMBL/GenBank/DDBJ whole genome shotgun (WGS) entry which is preliminary data.</text>
</comment>
<sequence length="193" mass="21957">MKYSKLVMLGLIGFLTFGAVGCTNKTADKNPAQSTGQTANNMYKDMTLEGYKTEFSKMYESNIAGFNGYEPIRVEQPTANYPGNEKYVADLKKNYEESKKKVDELTTSLKKVETKDPQVKEMNDKLIAESEKISKELDSRIKKLGEIPSDLMTKSEVEFRQGLSDLFEVNETIKSDFMKFIDDTKEFFGIKTK</sequence>
<gene>
    <name evidence="3" type="ORF">QOZ92_000432</name>
</gene>